<feature type="compositionally biased region" description="Basic residues" evidence="1">
    <location>
        <begin position="86"/>
        <end position="98"/>
    </location>
</feature>
<name>E8QYN0_ISOPI</name>
<reference key="1">
    <citation type="submission" date="2010-11" db="EMBL/GenBank/DDBJ databases">
        <title>The complete sequence of chromosome of Isophaera pallida ATCC 43644.</title>
        <authorList>
            <consortium name="US DOE Joint Genome Institute (JGI-PGF)"/>
            <person name="Lucas S."/>
            <person name="Copeland A."/>
            <person name="Lapidus A."/>
            <person name="Bruce D."/>
            <person name="Goodwin L."/>
            <person name="Pitluck S."/>
            <person name="Kyrpides N."/>
            <person name="Mavromatis K."/>
            <person name="Pagani I."/>
            <person name="Ivanova N."/>
            <person name="Saunders E."/>
            <person name="Brettin T."/>
            <person name="Detter J.C."/>
            <person name="Han C."/>
            <person name="Tapia R."/>
            <person name="Land M."/>
            <person name="Hauser L."/>
            <person name="Markowitz V."/>
            <person name="Cheng J.-F."/>
            <person name="Hugenholtz P."/>
            <person name="Woyke T."/>
            <person name="Wu D."/>
            <person name="Eisen J.A."/>
        </authorList>
    </citation>
    <scope>NUCLEOTIDE SEQUENCE</scope>
    <source>
        <strain>ATCC 43644</strain>
    </source>
</reference>
<sequence length="159" mass="17663">MTTTRTETVANGVVFEQAMPSLLEAQGGSERLGGLERRRESLDERHCVGIVAAARGPDQANRLGRVARASGRRRGTSGQTRGGKVVGRRRGKRNHSSPRRQASLRTKTPTAWFQRTKATPLSTQPERQIVGPVTRIHQIRIISYWILLIYRANPGSKLD</sequence>
<evidence type="ECO:0000313" key="3">
    <source>
        <dbReference type="Proteomes" id="UP000008631"/>
    </source>
</evidence>
<dbReference type="InParanoid" id="E8QYN0"/>
<reference evidence="2 3" key="2">
    <citation type="journal article" date="2011" name="Stand. Genomic Sci.">
        <title>Complete genome sequence of Isosphaera pallida type strain (IS1B).</title>
        <authorList>
            <consortium name="US DOE Joint Genome Institute (JGI-PGF)"/>
            <person name="Goker M."/>
            <person name="Cleland D."/>
            <person name="Saunders E."/>
            <person name="Lapidus A."/>
            <person name="Nolan M."/>
            <person name="Lucas S."/>
            <person name="Hammon N."/>
            <person name="Deshpande S."/>
            <person name="Cheng J.F."/>
            <person name="Tapia R."/>
            <person name="Han C."/>
            <person name="Goodwin L."/>
            <person name="Pitluck S."/>
            <person name="Liolios K."/>
            <person name="Pagani I."/>
            <person name="Ivanova N."/>
            <person name="Mavromatis K."/>
            <person name="Pati A."/>
            <person name="Chen A."/>
            <person name="Palaniappan K."/>
            <person name="Land M."/>
            <person name="Hauser L."/>
            <person name="Chang Y.J."/>
            <person name="Jeffries C.D."/>
            <person name="Detter J.C."/>
            <person name="Beck B."/>
            <person name="Woyke T."/>
            <person name="Bristow J."/>
            <person name="Eisen J.A."/>
            <person name="Markowitz V."/>
            <person name="Hugenholtz P."/>
            <person name="Kyrpides N.C."/>
            <person name="Klenk H.P."/>
        </authorList>
    </citation>
    <scope>NUCLEOTIDE SEQUENCE [LARGE SCALE GENOMIC DNA]</scope>
    <source>
        <strain evidence="3">ATCC 43644 / DSM 9630 / IS1B</strain>
    </source>
</reference>
<dbReference type="KEGG" id="ipa:Isop_0411"/>
<accession>E8QYN0</accession>
<dbReference type="AlphaFoldDB" id="E8QYN0"/>
<protein>
    <submittedName>
        <fullName evidence="2">Uncharacterized protein</fullName>
    </submittedName>
</protein>
<proteinExistence type="predicted"/>
<evidence type="ECO:0000256" key="1">
    <source>
        <dbReference type="SAM" id="MobiDB-lite"/>
    </source>
</evidence>
<gene>
    <name evidence="2" type="ordered locus">Isop_0411</name>
</gene>
<dbReference type="HOGENOM" id="CLU_1658447_0_0_0"/>
<dbReference type="EMBL" id="CP002353">
    <property type="protein sequence ID" value="ADV61006.1"/>
    <property type="molecule type" value="Genomic_DNA"/>
</dbReference>
<dbReference type="Proteomes" id="UP000008631">
    <property type="component" value="Chromosome"/>
</dbReference>
<feature type="region of interest" description="Disordered" evidence="1">
    <location>
        <begin position="59"/>
        <end position="120"/>
    </location>
</feature>
<organism evidence="2 3">
    <name type="scientific">Isosphaera pallida (strain ATCC 43644 / DSM 9630 / IS1B)</name>
    <dbReference type="NCBI Taxonomy" id="575540"/>
    <lineage>
        <taxon>Bacteria</taxon>
        <taxon>Pseudomonadati</taxon>
        <taxon>Planctomycetota</taxon>
        <taxon>Planctomycetia</taxon>
        <taxon>Isosphaerales</taxon>
        <taxon>Isosphaeraceae</taxon>
        <taxon>Isosphaera</taxon>
    </lineage>
</organism>
<keyword evidence="3" id="KW-1185">Reference proteome</keyword>
<feature type="compositionally biased region" description="Polar residues" evidence="1">
    <location>
        <begin position="99"/>
        <end position="120"/>
    </location>
</feature>
<evidence type="ECO:0000313" key="2">
    <source>
        <dbReference type="EMBL" id="ADV61006.1"/>
    </source>
</evidence>